<comment type="caution">
    <text evidence="1">The sequence shown here is derived from an EMBL/GenBank/DDBJ whole genome shotgun (WGS) entry which is preliminary data.</text>
</comment>
<evidence type="ECO:0000313" key="1">
    <source>
        <dbReference type="EMBL" id="MBM9623822.1"/>
    </source>
</evidence>
<dbReference type="Proteomes" id="UP000664109">
    <property type="component" value="Unassembled WGS sequence"/>
</dbReference>
<dbReference type="EMBL" id="JAFEJA010000002">
    <property type="protein sequence ID" value="MBM9623822.1"/>
    <property type="molecule type" value="Genomic_DNA"/>
</dbReference>
<dbReference type="RefSeq" id="WP_205377903.1">
    <property type="nucleotide sequence ID" value="NZ_JAFEJA010000002.1"/>
</dbReference>
<sequence>MSENQGYLEELNYLVDYARMSPVYFFLVRDSAECLAGDSAKESEIRQETLRLISGMLDQGIQVGDMGSAEGEDLLPWGISKEETLRRVADEMRRLEDPQRFIGICWFGTAD</sequence>
<proteinExistence type="predicted"/>
<reference evidence="1 2" key="1">
    <citation type="journal article" date="2016" name="Arch. Microbiol.">
        <title>Streptomyces zhihengii sp. nov., isolated from rhizospheric soil of Psammosilene tunicoides.</title>
        <authorList>
            <person name="Huang M.J."/>
            <person name="Fei J.J."/>
            <person name="Salam N."/>
            <person name="Kim C.J."/>
            <person name="Hozzein W.N."/>
            <person name="Xiao M."/>
            <person name="Huang H.Q."/>
            <person name="Li W.J."/>
        </authorList>
    </citation>
    <scope>NUCLEOTIDE SEQUENCE [LARGE SCALE GENOMIC DNA]</scope>
    <source>
        <strain evidence="1 2">YIM T102</strain>
    </source>
</reference>
<protein>
    <submittedName>
        <fullName evidence="1">Uncharacterized protein</fullName>
    </submittedName>
</protein>
<accession>A0ABS2V2Y1</accession>
<evidence type="ECO:0000313" key="2">
    <source>
        <dbReference type="Proteomes" id="UP000664109"/>
    </source>
</evidence>
<name>A0ABS2V2Y1_9ACTN</name>
<keyword evidence="2" id="KW-1185">Reference proteome</keyword>
<gene>
    <name evidence="1" type="ORF">JE024_35115</name>
</gene>
<organism evidence="1 2">
    <name type="scientific">Streptomyces zhihengii</name>
    <dbReference type="NCBI Taxonomy" id="1818004"/>
    <lineage>
        <taxon>Bacteria</taxon>
        <taxon>Bacillati</taxon>
        <taxon>Actinomycetota</taxon>
        <taxon>Actinomycetes</taxon>
        <taxon>Kitasatosporales</taxon>
        <taxon>Streptomycetaceae</taxon>
        <taxon>Streptomyces</taxon>
    </lineage>
</organism>